<dbReference type="InterPro" id="IPR006143">
    <property type="entry name" value="RND_pump_MFP"/>
</dbReference>
<gene>
    <name evidence="4" type="ORF">SUTH_00382</name>
</gene>
<feature type="coiled-coil region" evidence="2">
    <location>
        <begin position="168"/>
        <end position="195"/>
    </location>
</feature>
<keyword evidence="5" id="KW-1185">Reference proteome</keyword>
<protein>
    <submittedName>
        <fullName evidence="4">Secretion protein HlyD</fullName>
    </submittedName>
</protein>
<dbReference type="RefSeq" id="WP_041096664.1">
    <property type="nucleotide sequence ID" value="NZ_AP012547.1"/>
</dbReference>
<sequence>MKLSFDRRTTLITAAVVLLAILVLFVARSGPLASMRVTVAPAARADLAPLLFGIGVVEARHGYLVGPTTAGRVRHVAVDVGDVVKAGQLLAEMDPVDLDQRIAATSAAANRAKNAIDTAAAQLADSAARREVAAANARRYEDLGRKGFVSSSVTEGKTQEMNSAMAQFAAAEAALAGARQDLARLDAERAGAQQQRGNLRLLAPADGVVTARDAEPGSTVVAGQAVVRLVAADSLWLKMRLDQHRSAGLQAGLPAEIVLRSRPGQVLPGKVARIEMLSDSVTEERIALVTFDTPPKDVSIGEMSEITLHPPGVKQALAVPGAALRLHGGKTGVWRLAAGKPDFVPVKTGTTGADGRVQIIDGLKEGDVVIVHSESELAADSRIKVVSTLTGS</sequence>
<keyword evidence="2" id="KW-0175">Coiled coil</keyword>
<evidence type="ECO:0000256" key="2">
    <source>
        <dbReference type="SAM" id="Coils"/>
    </source>
</evidence>
<dbReference type="AlphaFoldDB" id="W0SB07"/>
<dbReference type="GO" id="GO:0015562">
    <property type="term" value="F:efflux transmembrane transporter activity"/>
    <property type="evidence" value="ECO:0007669"/>
    <property type="project" value="TreeGrafter"/>
</dbReference>
<dbReference type="Gene3D" id="2.40.420.20">
    <property type="match status" value="1"/>
</dbReference>
<proteinExistence type="inferred from homology"/>
<reference evidence="4 5" key="1">
    <citation type="journal article" date="2014" name="Syst. Appl. Microbiol.">
        <title>Complete genomes of freshwater sulfur oxidizers Sulfuricella denitrificans skB26 and Sulfuritalea hydrogenivorans sk43H: genetic insights into the sulfur oxidation pathway of betaproteobacteria.</title>
        <authorList>
            <person name="Watanabe T."/>
            <person name="Kojima H."/>
            <person name="Fukui M."/>
        </authorList>
    </citation>
    <scope>NUCLEOTIDE SEQUENCE [LARGE SCALE GENOMIC DNA]</scope>
    <source>
        <strain evidence="4">DSM22779</strain>
    </source>
</reference>
<dbReference type="Gene3D" id="2.40.30.170">
    <property type="match status" value="1"/>
</dbReference>
<dbReference type="STRING" id="1223802.SUTH_00382"/>
<dbReference type="GO" id="GO:1990281">
    <property type="term" value="C:efflux pump complex"/>
    <property type="evidence" value="ECO:0007669"/>
    <property type="project" value="TreeGrafter"/>
</dbReference>
<comment type="similarity">
    <text evidence="1">Belongs to the membrane fusion protein (MFP) (TC 8.A.1) family.</text>
</comment>
<organism evidence="4 5">
    <name type="scientific">Sulfuritalea hydrogenivorans sk43H</name>
    <dbReference type="NCBI Taxonomy" id="1223802"/>
    <lineage>
        <taxon>Bacteria</taxon>
        <taxon>Pseudomonadati</taxon>
        <taxon>Pseudomonadota</taxon>
        <taxon>Betaproteobacteria</taxon>
        <taxon>Nitrosomonadales</taxon>
        <taxon>Sterolibacteriaceae</taxon>
        <taxon>Sulfuritalea</taxon>
    </lineage>
</organism>
<dbReference type="SUPFAM" id="SSF111369">
    <property type="entry name" value="HlyD-like secretion proteins"/>
    <property type="match status" value="1"/>
</dbReference>
<dbReference type="Gene3D" id="2.40.50.100">
    <property type="match status" value="1"/>
</dbReference>
<dbReference type="KEGG" id="shd:SUTH_00382"/>
<dbReference type="NCBIfam" id="TIGR01730">
    <property type="entry name" value="RND_mfp"/>
    <property type="match status" value="1"/>
</dbReference>
<accession>W0SB07</accession>
<dbReference type="Gene3D" id="1.10.287.470">
    <property type="entry name" value="Helix hairpin bin"/>
    <property type="match status" value="1"/>
</dbReference>
<dbReference type="InterPro" id="IPR058625">
    <property type="entry name" value="MdtA-like_BSH"/>
</dbReference>
<dbReference type="OrthoDB" id="9806939at2"/>
<dbReference type="Pfam" id="PF25917">
    <property type="entry name" value="BSH_RND"/>
    <property type="match status" value="1"/>
</dbReference>
<name>W0SB07_9PROT</name>
<dbReference type="PANTHER" id="PTHR30469">
    <property type="entry name" value="MULTIDRUG RESISTANCE PROTEIN MDTA"/>
    <property type="match status" value="1"/>
</dbReference>
<evidence type="ECO:0000256" key="1">
    <source>
        <dbReference type="ARBA" id="ARBA00009477"/>
    </source>
</evidence>
<dbReference type="Proteomes" id="UP000031637">
    <property type="component" value="Chromosome"/>
</dbReference>
<dbReference type="PANTHER" id="PTHR30469:SF15">
    <property type="entry name" value="HLYD FAMILY OF SECRETION PROTEINS"/>
    <property type="match status" value="1"/>
</dbReference>
<evidence type="ECO:0000313" key="4">
    <source>
        <dbReference type="EMBL" id="BAO28196.1"/>
    </source>
</evidence>
<evidence type="ECO:0000313" key="5">
    <source>
        <dbReference type="Proteomes" id="UP000031637"/>
    </source>
</evidence>
<dbReference type="HOGENOM" id="CLU_018816_14_4_4"/>
<feature type="domain" description="Multidrug resistance protein MdtA-like barrel-sandwich hybrid" evidence="3">
    <location>
        <begin position="65"/>
        <end position="228"/>
    </location>
</feature>
<dbReference type="EMBL" id="AP012547">
    <property type="protein sequence ID" value="BAO28196.1"/>
    <property type="molecule type" value="Genomic_DNA"/>
</dbReference>
<evidence type="ECO:0000259" key="3">
    <source>
        <dbReference type="Pfam" id="PF25917"/>
    </source>
</evidence>